<comment type="subcellular location">
    <subcellularLocation>
        <location evidence="4">Membrane</location>
    </subcellularLocation>
</comment>
<dbReference type="SUPFAM" id="SSF47473">
    <property type="entry name" value="EF-hand"/>
    <property type="match status" value="1"/>
</dbReference>
<keyword evidence="7" id="KW-1185">Reference proteome</keyword>
<evidence type="ECO:0000256" key="1">
    <source>
        <dbReference type="ARBA" id="ARBA00022737"/>
    </source>
</evidence>
<evidence type="ECO:0000256" key="4">
    <source>
        <dbReference type="RuleBase" id="RU369080"/>
    </source>
</evidence>
<keyword evidence="4" id="KW-0472">Membrane</keyword>
<dbReference type="InterPro" id="IPR045198">
    <property type="entry name" value="CNBL1-10"/>
</dbReference>
<comment type="caution">
    <text evidence="6">The sequence shown here is derived from an EMBL/GenBank/DDBJ whole genome shotgun (WGS) entry which is preliminary data.</text>
</comment>
<dbReference type="InterPro" id="IPR011992">
    <property type="entry name" value="EF-hand-dom_pair"/>
</dbReference>
<feature type="domain" description="EF-hand" evidence="5">
    <location>
        <begin position="147"/>
        <end position="182"/>
    </location>
</feature>
<evidence type="ECO:0000259" key="5">
    <source>
        <dbReference type="PROSITE" id="PS50222"/>
    </source>
</evidence>
<dbReference type="EMBL" id="JAMSHJ010000002">
    <property type="protein sequence ID" value="KAI5439623.1"/>
    <property type="molecule type" value="Genomic_DNA"/>
</dbReference>
<accession>A0A9D4YJM7</accession>
<dbReference type="AlphaFoldDB" id="A0A9D4YJM7"/>
<dbReference type="Gramene" id="Psat2g175560.1">
    <property type="protein sequence ID" value="Psat2g175560.1.cds"/>
    <property type="gene ID" value="Psat2g175560"/>
</dbReference>
<evidence type="ECO:0000256" key="3">
    <source>
        <dbReference type="ARBA" id="ARBA00023774"/>
    </source>
</evidence>
<reference evidence="6 7" key="1">
    <citation type="journal article" date="2022" name="Nat. Genet.">
        <title>Improved pea reference genome and pan-genome highlight genomic features and evolutionary characteristics.</title>
        <authorList>
            <person name="Yang T."/>
            <person name="Liu R."/>
            <person name="Luo Y."/>
            <person name="Hu S."/>
            <person name="Wang D."/>
            <person name="Wang C."/>
            <person name="Pandey M.K."/>
            <person name="Ge S."/>
            <person name="Xu Q."/>
            <person name="Li N."/>
            <person name="Li G."/>
            <person name="Huang Y."/>
            <person name="Saxena R.K."/>
            <person name="Ji Y."/>
            <person name="Li M."/>
            <person name="Yan X."/>
            <person name="He Y."/>
            <person name="Liu Y."/>
            <person name="Wang X."/>
            <person name="Xiang C."/>
            <person name="Varshney R.K."/>
            <person name="Ding H."/>
            <person name="Gao S."/>
            <person name="Zong X."/>
        </authorList>
    </citation>
    <scope>NUCLEOTIDE SEQUENCE [LARGE SCALE GENOMIC DNA]</scope>
    <source>
        <strain evidence="6 7">cv. Zhongwan 6</strain>
    </source>
</reference>
<comment type="subunit">
    <text evidence="4">Homodimer. Interacts with CIPK.</text>
</comment>
<keyword evidence="4" id="KW-0479">Metal-binding</keyword>
<dbReference type="PANTHER" id="PTHR23056">
    <property type="entry name" value="CALCINEURIN B"/>
    <property type="match status" value="1"/>
</dbReference>
<dbReference type="Gene3D" id="1.10.238.10">
    <property type="entry name" value="EF-hand"/>
    <property type="match status" value="1"/>
</dbReference>
<dbReference type="Pfam" id="PF13499">
    <property type="entry name" value="EF-hand_7"/>
    <property type="match status" value="1"/>
</dbReference>
<evidence type="ECO:0000313" key="7">
    <source>
        <dbReference type="Proteomes" id="UP001058974"/>
    </source>
</evidence>
<keyword evidence="1 4" id="KW-0677">Repeat</keyword>
<proteinExistence type="inferred from homology"/>
<dbReference type="PROSITE" id="PS50222">
    <property type="entry name" value="EF_HAND_2"/>
    <property type="match status" value="3"/>
</dbReference>
<gene>
    <name evidence="6" type="ORF">KIW84_025128</name>
</gene>
<comment type="function">
    <text evidence="4">Acts as a calcium sensor. CBL proteins interact with CIPK serine-threonine protein kinases. Binding of a CBL protein to the regulatory NAF domain of a CIPK protein lead to the activation of the kinase in a calcium-dependent manner.</text>
</comment>
<dbReference type="PROSITE" id="PS00018">
    <property type="entry name" value="EF_HAND_1"/>
    <property type="match status" value="2"/>
</dbReference>
<dbReference type="GO" id="GO:0019722">
    <property type="term" value="P:calcium-mediated signaling"/>
    <property type="evidence" value="ECO:0007669"/>
    <property type="project" value="UniProtKB-UniRule"/>
</dbReference>
<dbReference type="Proteomes" id="UP001058974">
    <property type="component" value="Chromosome 2"/>
</dbReference>
<dbReference type="GO" id="GO:0016020">
    <property type="term" value="C:membrane"/>
    <property type="evidence" value="ECO:0007669"/>
    <property type="project" value="UniProtKB-SubCell"/>
</dbReference>
<evidence type="ECO:0000313" key="6">
    <source>
        <dbReference type="EMBL" id="KAI5439623.1"/>
    </source>
</evidence>
<dbReference type="Gramene" id="Psat02G0512800-T1">
    <property type="protein sequence ID" value="KAI5439623.1"/>
    <property type="gene ID" value="KIW84_025128"/>
</dbReference>
<organism evidence="6 7">
    <name type="scientific">Pisum sativum</name>
    <name type="common">Garden pea</name>
    <name type="synonym">Lathyrus oleraceus</name>
    <dbReference type="NCBI Taxonomy" id="3888"/>
    <lineage>
        <taxon>Eukaryota</taxon>
        <taxon>Viridiplantae</taxon>
        <taxon>Streptophyta</taxon>
        <taxon>Embryophyta</taxon>
        <taxon>Tracheophyta</taxon>
        <taxon>Spermatophyta</taxon>
        <taxon>Magnoliopsida</taxon>
        <taxon>eudicotyledons</taxon>
        <taxon>Gunneridae</taxon>
        <taxon>Pentapetalae</taxon>
        <taxon>rosids</taxon>
        <taxon>fabids</taxon>
        <taxon>Fabales</taxon>
        <taxon>Fabaceae</taxon>
        <taxon>Papilionoideae</taxon>
        <taxon>50 kb inversion clade</taxon>
        <taxon>NPAAA clade</taxon>
        <taxon>Hologalegina</taxon>
        <taxon>IRL clade</taxon>
        <taxon>Fabeae</taxon>
        <taxon>Lathyrus</taxon>
    </lineage>
</organism>
<dbReference type="SMART" id="SM00054">
    <property type="entry name" value="EFh"/>
    <property type="match status" value="3"/>
</dbReference>
<dbReference type="FunFam" id="1.10.238.10:FF:000073">
    <property type="entry name" value="calcineurin B-like protein 3"/>
    <property type="match status" value="1"/>
</dbReference>
<dbReference type="Gramene" id="PSAT_LOCUS7931_t1">
    <property type="protein sequence ID" value="CAL5187702.1"/>
    <property type="gene ID" value="PSAT_LOCUS7931"/>
</dbReference>
<dbReference type="OrthoDB" id="191686at2759"/>
<feature type="domain" description="EF-hand" evidence="5">
    <location>
        <begin position="66"/>
        <end position="101"/>
    </location>
</feature>
<dbReference type="PANTHER" id="PTHR23056:SF103">
    <property type="entry name" value="CALCINEURIN B-LIKE PROTEIN"/>
    <property type="match status" value="1"/>
</dbReference>
<comment type="similarity">
    <text evidence="3 4">Belongs to the calcineurin regulatory subunit family.</text>
</comment>
<dbReference type="GO" id="GO:0019900">
    <property type="term" value="F:kinase binding"/>
    <property type="evidence" value="ECO:0007669"/>
    <property type="project" value="UniProtKB-UniRule"/>
</dbReference>
<dbReference type="CDD" id="cd00051">
    <property type="entry name" value="EFh"/>
    <property type="match status" value="1"/>
</dbReference>
<keyword evidence="2 4" id="KW-0106">Calcium</keyword>
<feature type="domain" description="EF-hand" evidence="5">
    <location>
        <begin position="103"/>
        <end position="138"/>
    </location>
</feature>
<dbReference type="InterPro" id="IPR018247">
    <property type="entry name" value="EF_Hand_1_Ca_BS"/>
</dbReference>
<dbReference type="PRINTS" id="PR00450">
    <property type="entry name" value="RECOVERIN"/>
</dbReference>
<name>A0A9D4YJM7_PEA</name>
<evidence type="ECO:0000256" key="2">
    <source>
        <dbReference type="ARBA" id="ARBA00022837"/>
    </source>
</evidence>
<protein>
    <recommendedName>
        <fullName evidence="4">Calcineurin B-like protein</fullName>
    </recommendedName>
</protein>
<dbReference type="InterPro" id="IPR002048">
    <property type="entry name" value="EF_hand_dom"/>
</dbReference>
<sequence length="213" mass="24601">MGCVTSRLRTFPGRDDPFILSSETTFSVSEVEALFELFKSISRSVIDDELISKEEFQLAIFNNRAKENLFSSRIFDLFDVKGRGAIDFGDFVRALDVFHPYTSQEVKIDFSFRLYDLDNSGFIERHEVKEMINAILCESEIKLSDDMVETIIEKTFLDADPNQDGKIDKFEWEKFVSKNMSLLKIMTLPYLTDITTSFPSFVFNTKLDDDIVL</sequence>
<dbReference type="GO" id="GO:0005509">
    <property type="term" value="F:calcium ion binding"/>
    <property type="evidence" value="ECO:0007669"/>
    <property type="project" value="UniProtKB-UniRule"/>
</dbReference>